<organism evidence="3 4">
    <name type="scientific">Prauserella alba</name>
    <dbReference type="NCBI Taxonomy" id="176898"/>
    <lineage>
        <taxon>Bacteria</taxon>
        <taxon>Bacillati</taxon>
        <taxon>Actinomycetota</taxon>
        <taxon>Actinomycetes</taxon>
        <taxon>Pseudonocardiales</taxon>
        <taxon>Pseudonocardiaceae</taxon>
        <taxon>Prauserella</taxon>
    </lineage>
</organism>
<evidence type="ECO:0000256" key="2">
    <source>
        <dbReference type="SAM" id="MobiDB-lite"/>
    </source>
</evidence>
<evidence type="ECO:0000313" key="4">
    <source>
        <dbReference type="Proteomes" id="UP001500467"/>
    </source>
</evidence>
<keyword evidence="4" id="KW-1185">Reference proteome</keyword>
<keyword evidence="3" id="KW-0547">Nucleotide-binding</keyword>
<evidence type="ECO:0000256" key="1">
    <source>
        <dbReference type="SAM" id="Coils"/>
    </source>
</evidence>
<dbReference type="InterPro" id="IPR027417">
    <property type="entry name" value="P-loop_NTPase"/>
</dbReference>
<feature type="coiled-coil region" evidence="1">
    <location>
        <begin position="441"/>
        <end position="475"/>
    </location>
</feature>
<protein>
    <submittedName>
        <fullName evidence="3">ATP-binding protein</fullName>
    </submittedName>
</protein>
<dbReference type="GO" id="GO:0005524">
    <property type="term" value="F:ATP binding"/>
    <property type="evidence" value="ECO:0007669"/>
    <property type="project" value="UniProtKB-KW"/>
</dbReference>
<comment type="caution">
    <text evidence="3">The sequence shown here is derived from an EMBL/GenBank/DDBJ whole genome shotgun (WGS) entry which is preliminary data.</text>
</comment>
<sequence>MSALSDAVFKKMAKKDDLQLSADEIEAILRDHKVPTSATRAVPVPLRVKRIHFWGTKELSQTHQTAQTAEPRTDSEGRNSLVQVPFDFDWSPQPGVNGIGSGKNLRGKSTVLNVLMWALTGRASNFQSDVEHWIKGVEVDWQVGSESIRVQFQTRDGHPTGAIWNVHPGGHSHELGTFDGPEQFEGVIGAVMMTRMRLEQIPVWANDREIRHTWPAYSSALAVRANALDPVVGNVTAIGVRMLQMFVGTDWAPAVAASATALRGFLSRQEAVQQEASTVGNAVRGAHASAQKQVDDLAAKLAALPEETPDVPQMLGSAARVSELAREVYSLEQRLLSETEALDTINAQLRAAKARQHTLLEDARLSKFFHRMKPTVCPRCASPVTEEQQAAEETDHECSLCMKDLNLQVYDVEVQRSESQTEANGPDGSDEDEEPSPVDSIDALESALAAAKQSVQSLRSQLDEKVAERDQATTEDCHGAELLAAAEERRAVELELARARGARDALAQPTVSAHEDPPDLEAGAVLKTANDVVLAWVKDAQTPLLRRISADIETLAVSFGADSLRDVRLRGNGQLDVTKGGQPATYSKLTAGEKLRVKIATAIAIIKHGYVSGVGRHPGLLVLDSPAAEEVPESDLATMVEALQAVASEADMQIFVATRSAGPLVDLLPEENRRVAVDDAYVW</sequence>
<dbReference type="Gene3D" id="3.40.50.300">
    <property type="entry name" value="P-loop containing nucleotide triphosphate hydrolases"/>
    <property type="match status" value="1"/>
</dbReference>
<dbReference type="EMBL" id="BAAALM010000015">
    <property type="protein sequence ID" value="GAA1214402.1"/>
    <property type="molecule type" value="Genomic_DNA"/>
</dbReference>
<dbReference type="SUPFAM" id="SSF52540">
    <property type="entry name" value="P-loop containing nucleoside triphosphate hydrolases"/>
    <property type="match status" value="1"/>
</dbReference>
<gene>
    <name evidence="3" type="ORF">GCM10009675_40620</name>
</gene>
<dbReference type="Proteomes" id="UP001500467">
    <property type="component" value="Unassembled WGS sequence"/>
</dbReference>
<accession>A0ABP4G5F8</accession>
<reference evidence="4" key="1">
    <citation type="journal article" date="2019" name="Int. J. Syst. Evol. Microbiol.">
        <title>The Global Catalogue of Microorganisms (GCM) 10K type strain sequencing project: providing services to taxonomists for standard genome sequencing and annotation.</title>
        <authorList>
            <consortium name="The Broad Institute Genomics Platform"/>
            <consortium name="The Broad Institute Genome Sequencing Center for Infectious Disease"/>
            <person name="Wu L."/>
            <person name="Ma J."/>
        </authorList>
    </citation>
    <scope>NUCLEOTIDE SEQUENCE [LARGE SCALE GENOMIC DNA]</scope>
    <source>
        <strain evidence="4">JCM 13022</strain>
    </source>
</reference>
<proteinExistence type="predicted"/>
<evidence type="ECO:0000313" key="3">
    <source>
        <dbReference type="EMBL" id="GAA1214402.1"/>
    </source>
</evidence>
<keyword evidence="3" id="KW-0067">ATP-binding</keyword>
<feature type="region of interest" description="Disordered" evidence="2">
    <location>
        <begin position="416"/>
        <end position="439"/>
    </location>
</feature>
<keyword evidence="1" id="KW-0175">Coiled coil</keyword>
<name>A0ABP4G5F8_9PSEU</name>